<dbReference type="Proteomes" id="UP000070134">
    <property type="component" value="Chromosome"/>
</dbReference>
<reference evidence="2 3" key="1">
    <citation type="submission" date="2016-02" db="EMBL/GenBank/DDBJ databases">
        <title>Complete genome of Sinomonas atrocyanea KCTC 3377.</title>
        <authorList>
            <person name="Kim K.M."/>
        </authorList>
    </citation>
    <scope>NUCLEOTIDE SEQUENCE [LARGE SCALE GENOMIC DNA]</scope>
    <source>
        <strain evidence="2 3">KCTC 3377</strain>
    </source>
</reference>
<keyword evidence="1" id="KW-1133">Transmembrane helix</keyword>
<accession>A0A127A2D0</accession>
<dbReference type="STRING" id="37927.SA2016_2945"/>
<dbReference type="KEGG" id="satk:SA2016_2945"/>
<sequence>MSPVRVPLGILFDESILQSPFVNVLATFVALNTLMYAVLAVARVLPRPRLRWRRRYQRAETRSIYPDGRR</sequence>
<evidence type="ECO:0000256" key="1">
    <source>
        <dbReference type="SAM" id="Phobius"/>
    </source>
</evidence>
<keyword evidence="3" id="KW-1185">Reference proteome</keyword>
<dbReference type="RefSeq" id="WP_084249561.1">
    <property type="nucleotide sequence ID" value="NZ_BJMO01000008.1"/>
</dbReference>
<evidence type="ECO:0000313" key="2">
    <source>
        <dbReference type="EMBL" id="AMM33610.1"/>
    </source>
</evidence>
<proteinExistence type="predicted"/>
<name>A0A127A2D0_9MICC</name>
<dbReference type="AlphaFoldDB" id="A0A127A2D0"/>
<gene>
    <name evidence="2" type="ORF">SA2016_2945</name>
</gene>
<organism evidence="2 3">
    <name type="scientific">Sinomonas atrocyanea</name>
    <dbReference type="NCBI Taxonomy" id="37927"/>
    <lineage>
        <taxon>Bacteria</taxon>
        <taxon>Bacillati</taxon>
        <taxon>Actinomycetota</taxon>
        <taxon>Actinomycetes</taxon>
        <taxon>Micrococcales</taxon>
        <taxon>Micrococcaceae</taxon>
        <taxon>Sinomonas</taxon>
    </lineage>
</organism>
<keyword evidence="1" id="KW-0812">Transmembrane</keyword>
<keyword evidence="1" id="KW-0472">Membrane</keyword>
<feature type="transmembrane region" description="Helical" evidence="1">
    <location>
        <begin position="20"/>
        <end position="45"/>
    </location>
</feature>
<dbReference type="PATRIC" id="fig|37927.3.peg.3025"/>
<dbReference type="EMBL" id="CP014518">
    <property type="protein sequence ID" value="AMM33610.1"/>
    <property type="molecule type" value="Genomic_DNA"/>
</dbReference>
<evidence type="ECO:0000313" key="3">
    <source>
        <dbReference type="Proteomes" id="UP000070134"/>
    </source>
</evidence>
<protein>
    <submittedName>
        <fullName evidence="2">Uncharacterized protein</fullName>
    </submittedName>
</protein>